<keyword evidence="8" id="KW-1185">Reference proteome</keyword>
<evidence type="ECO:0000313" key="8">
    <source>
        <dbReference type="Proteomes" id="UP001472677"/>
    </source>
</evidence>
<dbReference type="InterPro" id="IPR007527">
    <property type="entry name" value="Znf_SWIM"/>
</dbReference>
<dbReference type="PANTHER" id="PTHR47718">
    <property type="entry name" value="OS01G0519700 PROTEIN"/>
    <property type="match status" value="1"/>
</dbReference>
<evidence type="ECO:0000256" key="1">
    <source>
        <dbReference type="ARBA" id="ARBA00022723"/>
    </source>
</evidence>
<keyword evidence="2 4" id="KW-0863">Zinc-finger</keyword>
<feature type="region of interest" description="Disordered" evidence="5">
    <location>
        <begin position="468"/>
        <end position="531"/>
    </location>
</feature>
<evidence type="ECO:0000256" key="3">
    <source>
        <dbReference type="ARBA" id="ARBA00022833"/>
    </source>
</evidence>
<dbReference type="Pfam" id="PF04434">
    <property type="entry name" value="SWIM"/>
    <property type="match status" value="1"/>
</dbReference>
<dbReference type="EMBL" id="JBBPBM010000024">
    <property type="protein sequence ID" value="KAK8542675.1"/>
    <property type="molecule type" value="Genomic_DNA"/>
</dbReference>
<comment type="caution">
    <text evidence="7">The sequence shown here is derived from an EMBL/GenBank/DDBJ whole genome shotgun (WGS) entry which is preliminary data.</text>
</comment>
<dbReference type="Proteomes" id="UP001472677">
    <property type="component" value="Unassembled WGS sequence"/>
</dbReference>
<feature type="compositionally biased region" description="Polar residues" evidence="5">
    <location>
        <begin position="514"/>
        <end position="531"/>
    </location>
</feature>
<accession>A0ABR2DNV6</accession>
<keyword evidence="3" id="KW-0862">Zinc</keyword>
<evidence type="ECO:0000256" key="5">
    <source>
        <dbReference type="SAM" id="MobiDB-lite"/>
    </source>
</evidence>
<name>A0ABR2DNV6_9ROSI</name>
<evidence type="ECO:0000256" key="2">
    <source>
        <dbReference type="ARBA" id="ARBA00022771"/>
    </source>
</evidence>
<dbReference type="PROSITE" id="PS50966">
    <property type="entry name" value="ZF_SWIM"/>
    <property type="match status" value="1"/>
</dbReference>
<dbReference type="SMART" id="SM00575">
    <property type="entry name" value="ZnF_PMZ"/>
    <property type="match status" value="1"/>
</dbReference>
<gene>
    <name evidence="7" type="ORF">V6N12_015261</name>
</gene>
<dbReference type="Pfam" id="PF03101">
    <property type="entry name" value="FAR1"/>
    <property type="match status" value="1"/>
</dbReference>
<sequence length="531" mass="60974">MEDTLIQDLIEIKEVEDRPVFEDKGAREYVIEQSMVAAIPEPYIGMEFKSPDDAQQYYNNYARSKGFGTRKNRISRSKINKAMIAREFVCSKEGLRANKYVKREDRVTVAPDEIREGCKAMILVSKKEEGKWIVSRFHTEHNHALASPMSTRFIRSHRTKTKVQKDLMDVLDDSGIRPSKIASILSHESGGLGNLNMTEHDIFNYLSRKRQKQLEKGDAQIMLDYFRGCQSKNPEALDDRYNKEREENFKTMNSKPVMKTLYPMEAEASLIYTRKLFRIFQDELIHAQECVASRVDVNDGLKVYKVHGFNKEKPMYMVTFDASQNAAVCNCHKFEFMGILCRHILAIFIKKKVFSLPSQYIIRRWTKDAKKNDNSSIIQNETDDKLSESSTLWFNSVMLHSLGLSEKATRSSKHYDLAIRGIKNLCDELDTLAIDIVNEGKKPASIDDSRMLEDDNVLYSGTTLRDPVHVISKGRPPSLRKKSSVEESSKKSKTCSSCNRKGHTKRTCERHQPNFESKSISTSQIVDVTQD</sequence>
<feature type="domain" description="SWIM-type" evidence="6">
    <location>
        <begin position="316"/>
        <end position="352"/>
    </location>
</feature>
<proteinExistence type="predicted"/>
<evidence type="ECO:0000256" key="4">
    <source>
        <dbReference type="PROSITE-ProRule" id="PRU00325"/>
    </source>
</evidence>
<keyword evidence="1" id="KW-0479">Metal-binding</keyword>
<evidence type="ECO:0000259" key="6">
    <source>
        <dbReference type="PROSITE" id="PS50966"/>
    </source>
</evidence>
<protein>
    <recommendedName>
        <fullName evidence="6">SWIM-type domain-containing protein</fullName>
    </recommendedName>
</protein>
<evidence type="ECO:0000313" key="7">
    <source>
        <dbReference type="EMBL" id="KAK8542675.1"/>
    </source>
</evidence>
<reference evidence="7 8" key="1">
    <citation type="journal article" date="2024" name="G3 (Bethesda)">
        <title>Genome assembly of Hibiscus sabdariffa L. provides insights into metabolisms of medicinal natural products.</title>
        <authorList>
            <person name="Kim T."/>
        </authorList>
    </citation>
    <scope>NUCLEOTIDE SEQUENCE [LARGE SCALE GENOMIC DNA]</scope>
    <source>
        <strain evidence="7">TK-2024</strain>
        <tissue evidence="7">Old leaves</tissue>
    </source>
</reference>
<dbReference type="InterPro" id="IPR006564">
    <property type="entry name" value="Znf_PMZ"/>
</dbReference>
<dbReference type="InterPro" id="IPR004330">
    <property type="entry name" value="FAR1_DNA_bnd_dom"/>
</dbReference>
<organism evidence="7 8">
    <name type="scientific">Hibiscus sabdariffa</name>
    <name type="common">roselle</name>
    <dbReference type="NCBI Taxonomy" id="183260"/>
    <lineage>
        <taxon>Eukaryota</taxon>
        <taxon>Viridiplantae</taxon>
        <taxon>Streptophyta</taxon>
        <taxon>Embryophyta</taxon>
        <taxon>Tracheophyta</taxon>
        <taxon>Spermatophyta</taxon>
        <taxon>Magnoliopsida</taxon>
        <taxon>eudicotyledons</taxon>
        <taxon>Gunneridae</taxon>
        <taxon>Pentapetalae</taxon>
        <taxon>rosids</taxon>
        <taxon>malvids</taxon>
        <taxon>Malvales</taxon>
        <taxon>Malvaceae</taxon>
        <taxon>Malvoideae</taxon>
        <taxon>Hibiscus</taxon>
    </lineage>
</organism>